<dbReference type="PANTHER" id="PTHR43408:SF2">
    <property type="entry name" value="FMN REDUCTASE (NADPH)"/>
    <property type="match status" value="1"/>
</dbReference>
<organism evidence="6 7">
    <name type="scientific">Enterovirga aerilata</name>
    <dbReference type="NCBI Taxonomy" id="2730920"/>
    <lineage>
        <taxon>Bacteria</taxon>
        <taxon>Pseudomonadati</taxon>
        <taxon>Pseudomonadota</taxon>
        <taxon>Alphaproteobacteria</taxon>
        <taxon>Hyphomicrobiales</taxon>
        <taxon>Methylobacteriaceae</taxon>
        <taxon>Enterovirga</taxon>
    </lineage>
</organism>
<dbReference type="GO" id="GO:0016491">
    <property type="term" value="F:oxidoreductase activity"/>
    <property type="evidence" value="ECO:0007669"/>
    <property type="project" value="UniProtKB-KW"/>
</dbReference>
<evidence type="ECO:0000256" key="2">
    <source>
        <dbReference type="ARBA" id="ARBA00022630"/>
    </source>
</evidence>
<keyword evidence="7" id="KW-1185">Reference proteome</keyword>
<name>A0A849I4M8_9HYPH</name>
<keyword evidence="4" id="KW-0560">Oxidoreductase</keyword>
<dbReference type="EMBL" id="JABEPP010000001">
    <property type="protein sequence ID" value="NNM71339.1"/>
    <property type="molecule type" value="Genomic_DNA"/>
</dbReference>
<dbReference type="SUPFAM" id="SSF52218">
    <property type="entry name" value="Flavoproteins"/>
    <property type="match status" value="1"/>
</dbReference>
<dbReference type="InterPro" id="IPR019912">
    <property type="entry name" value="FMN_Rdtase_MsuE-like"/>
</dbReference>
<dbReference type="Proteomes" id="UP000564885">
    <property type="component" value="Unassembled WGS sequence"/>
</dbReference>
<keyword evidence="3" id="KW-0288">FMN</keyword>
<sequence length="187" mass="19717">MSRLKIVAVSGSTRRPSRTTELVAAIGREVAARRGADIRLVDLADIGPGLAAFRRDGLPEQALATLAEIEKADALIVGAPVYKGSYPGLFKHLFDFVEPAALAGTPVILAATGGGRRHALVVEHQLRPLFGFFAALTLPTSIYASDEDFQDGELADPVTLGRISQAAAELASFARPATRDATLIRAA</sequence>
<dbReference type="InterPro" id="IPR005025">
    <property type="entry name" value="FMN_Rdtase-like_dom"/>
</dbReference>
<dbReference type="Pfam" id="PF03358">
    <property type="entry name" value="FMN_red"/>
    <property type="match status" value="1"/>
</dbReference>
<evidence type="ECO:0000256" key="4">
    <source>
        <dbReference type="ARBA" id="ARBA00023002"/>
    </source>
</evidence>
<protein>
    <submittedName>
        <fullName evidence="6">FMN reductase</fullName>
    </submittedName>
</protein>
<evidence type="ECO:0000256" key="3">
    <source>
        <dbReference type="ARBA" id="ARBA00022643"/>
    </source>
</evidence>
<comment type="caution">
    <text evidence="6">The sequence shown here is derived from an EMBL/GenBank/DDBJ whole genome shotgun (WGS) entry which is preliminary data.</text>
</comment>
<gene>
    <name evidence="6" type="primary">msuE</name>
    <name evidence="6" type="ORF">HJG44_02880</name>
</gene>
<comment type="similarity">
    <text evidence="1">Belongs to the SsuE family.</text>
</comment>
<keyword evidence="2" id="KW-0285">Flavoprotein</keyword>
<dbReference type="Gene3D" id="3.40.50.360">
    <property type="match status" value="1"/>
</dbReference>
<dbReference type="InterPro" id="IPR029039">
    <property type="entry name" value="Flavoprotein-like_sf"/>
</dbReference>
<dbReference type="AlphaFoldDB" id="A0A849I4M8"/>
<evidence type="ECO:0000313" key="7">
    <source>
        <dbReference type="Proteomes" id="UP000564885"/>
    </source>
</evidence>
<evidence type="ECO:0000256" key="1">
    <source>
        <dbReference type="ARBA" id="ARBA00005990"/>
    </source>
</evidence>
<reference evidence="6 7" key="1">
    <citation type="submission" date="2020-04" db="EMBL/GenBank/DDBJ databases">
        <title>Enterovirga sp. isolate from soil.</title>
        <authorList>
            <person name="Chea S."/>
            <person name="Kim D.-U."/>
        </authorList>
    </citation>
    <scope>NUCLEOTIDE SEQUENCE [LARGE SCALE GENOMIC DNA]</scope>
    <source>
        <strain evidence="6 7">DB1703</strain>
    </source>
</reference>
<dbReference type="PANTHER" id="PTHR43408">
    <property type="entry name" value="FMN REDUCTASE (NADPH)"/>
    <property type="match status" value="1"/>
</dbReference>
<dbReference type="NCBIfam" id="TIGR03566">
    <property type="entry name" value="FMN_reduc_MsuE"/>
    <property type="match status" value="1"/>
</dbReference>
<dbReference type="InterPro" id="IPR051814">
    <property type="entry name" value="NAD(P)H-dep_FMN_reductase"/>
</dbReference>
<dbReference type="RefSeq" id="WP_171216808.1">
    <property type="nucleotide sequence ID" value="NZ_JABEPP010000001.1"/>
</dbReference>
<accession>A0A849I4M8</accession>
<proteinExistence type="inferred from homology"/>
<feature type="domain" description="NADPH-dependent FMN reductase-like" evidence="5">
    <location>
        <begin position="5"/>
        <end position="148"/>
    </location>
</feature>
<evidence type="ECO:0000313" key="6">
    <source>
        <dbReference type="EMBL" id="NNM71339.1"/>
    </source>
</evidence>
<evidence type="ECO:0000259" key="5">
    <source>
        <dbReference type="Pfam" id="PF03358"/>
    </source>
</evidence>